<evidence type="ECO:0000256" key="4">
    <source>
        <dbReference type="ARBA" id="ARBA00022989"/>
    </source>
</evidence>
<dbReference type="Proteomes" id="UP000266391">
    <property type="component" value="Unassembled WGS sequence"/>
</dbReference>
<evidence type="ECO:0000313" key="12">
    <source>
        <dbReference type="Proteomes" id="UP000285820"/>
    </source>
</evidence>
<feature type="domain" description="ABC3 transporter permease C-terminal" evidence="8">
    <location>
        <begin position="518"/>
        <end position="634"/>
    </location>
</feature>
<keyword evidence="2" id="KW-1003">Cell membrane</keyword>
<dbReference type="GO" id="GO:0005886">
    <property type="term" value="C:plasma membrane"/>
    <property type="evidence" value="ECO:0007669"/>
    <property type="project" value="UniProtKB-SubCell"/>
</dbReference>
<keyword evidence="4 7" id="KW-1133">Transmembrane helix</keyword>
<dbReference type="GO" id="GO:0022857">
    <property type="term" value="F:transmembrane transporter activity"/>
    <property type="evidence" value="ECO:0007669"/>
    <property type="project" value="TreeGrafter"/>
</dbReference>
<accession>A0A396ABZ2</accession>
<protein>
    <submittedName>
        <fullName evidence="10">ABC transporter permease</fullName>
    </submittedName>
</protein>
<dbReference type="AlphaFoldDB" id="A0A396ABZ2"/>
<keyword evidence="3 7" id="KW-0812">Transmembrane</keyword>
<proteinExistence type="inferred from homology"/>
<dbReference type="EMBL" id="QSIQ01000046">
    <property type="protein sequence ID" value="RHC98444.1"/>
    <property type="molecule type" value="Genomic_DNA"/>
</dbReference>
<organism evidence="10 11">
    <name type="scientific">Roseburia inulinivorans</name>
    <dbReference type="NCBI Taxonomy" id="360807"/>
    <lineage>
        <taxon>Bacteria</taxon>
        <taxon>Bacillati</taxon>
        <taxon>Bacillota</taxon>
        <taxon>Clostridia</taxon>
        <taxon>Lachnospirales</taxon>
        <taxon>Lachnospiraceae</taxon>
        <taxon>Roseburia</taxon>
    </lineage>
</organism>
<dbReference type="Pfam" id="PF02687">
    <property type="entry name" value="FtsX"/>
    <property type="match status" value="1"/>
</dbReference>
<sequence>MSERCNISPRFSMKFFGRCNISRTFRFYNTLIKYGGDTTMTWPFENDTHKVEKKLATQSLSANKQRNFLAGIIMFIASLLLAFSTILLCNATIDTQIISRVDNTQEILSVIFGIAIVLLLTAGIAIKNIMYISILQRTREFAQLRTVGATYRQIKAVIHNERKQLSWKYILGGLLLGFLFNCVLPLKLYLVPSVACTLLSGAFVWFIVFWSFRTPAKLAASLSPMAALRTEEIKSAKIFKKSSRINPNGLAKKYFFSNRKKAFYTLLSLVLSGVLVFVVFSVVSAIDIKELVRQPYYENSSIYLKLNSTAAENATLELMKDSPFTEELKAQIENISGVTEIYPSKKLDCEIVVPGQPENRYELSINSIVGTTSFETQLVEGDMPYSPNTNSTIPIVINRASPYYEKTGLSLSLGDHFSASVNTGMSTKEIDFSVCGFIENKDKGSVFYTTPEYLDFLAEINCDLAWYICTEDMQTKQAVEEIKALVASDNRINTSIFADDLSEYQAYFYNAKIVVTAVIVLICLFAFVNLLNTCITNTVIRRHDYALLEAAGMTKVQIYQTQSAENRIYFFGSLIGSCVVGIPLGFLLCNKIAEIPGLSYISYRFPWPFLLLYFVLVFVVHIVVTVYQRHILAKQSVVERIKAIE</sequence>
<feature type="transmembrane region" description="Helical" evidence="7">
    <location>
        <begin position="262"/>
        <end position="286"/>
    </location>
</feature>
<evidence type="ECO:0000259" key="8">
    <source>
        <dbReference type="Pfam" id="PF02687"/>
    </source>
</evidence>
<dbReference type="PANTHER" id="PTHR30572:SF4">
    <property type="entry name" value="ABC TRANSPORTER PERMEASE YTRF"/>
    <property type="match status" value="1"/>
</dbReference>
<evidence type="ECO:0000313" key="9">
    <source>
        <dbReference type="EMBL" id="RGR64891.1"/>
    </source>
</evidence>
<evidence type="ECO:0000256" key="3">
    <source>
        <dbReference type="ARBA" id="ARBA00022692"/>
    </source>
</evidence>
<dbReference type="InterPro" id="IPR050250">
    <property type="entry name" value="Macrolide_Exporter_MacB"/>
</dbReference>
<dbReference type="Proteomes" id="UP000285820">
    <property type="component" value="Unassembled WGS sequence"/>
</dbReference>
<keyword evidence="5 7" id="KW-0472">Membrane</keyword>
<feature type="transmembrane region" description="Helical" evidence="7">
    <location>
        <begin position="169"/>
        <end position="186"/>
    </location>
</feature>
<feature type="transmembrane region" description="Helical" evidence="7">
    <location>
        <begin position="513"/>
        <end position="532"/>
    </location>
</feature>
<evidence type="ECO:0000313" key="11">
    <source>
        <dbReference type="Proteomes" id="UP000266391"/>
    </source>
</evidence>
<dbReference type="InterPro" id="IPR003838">
    <property type="entry name" value="ABC3_permease_C"/>
</dbReference>
<evidence type="ECO:0000256" key="1">
    <source>
        <dbReference type="ARBA" id="ARBA00004651"/>
    </source>
</evidence>
<feature type="transmembrane region" description="Helical" evidence="7">
    <location>
        <begin position="107"/>
        <end position="129"/>
    </location>
</feature>
<name>A0A396ABZ2_9FIRM</name>
<feature type="transmembrane region" description="Helical" evidence="7">
    <location>
        <begin position="68"/>
        <end position="87"/>
    </location>
</feature>
<feature type="transmembrane region" description="Helical" evidence="7">
    <location>
        <begin position="568"/>
        <end position="587"/>
    </location>
</feature>
<feature type="transmembrane region" description="Helical" evidence="7">
    <location>
        <begin position="192"/>
        <end position="212"/>
    </location>
</feature>
<reference evidence="11 12" key="1">
    <citation type="submission" date="2018-08" db="EMBL/GenBank/DDBJ databases">
        <title>A genome reference for cultivated species of the human gut microbiota.</title>
        <authorList>
            <person name="Zou Y."/>
            <person name="Xue W."/>
            <person name="Luo G."/>
        </authorList>
    </citation>
    <scope>NUCLEOTIDE SEQUENCE [LARGE SCALE GENOMIC DNA]</scope>
    <source>
        <strain evidence="9 12">AF24-4</strain>
        <strain evidence="10 11">AM32-8LB</strain>
    </source>
</reference>
<comment type="subcellular location">
    <subcellularLocation>
        <location evidence="1">Cell membrane</location>
        <topology evidence="1">Multi-pass membrane protein</topology>
    </subcellularLocation>
</comment>
<dbReference type="PANTHER" id="PTHR30572">
    <property type="entry name" value="MEMBRANE COMPONENT OF TRANSPORTER-RELATED"/>
    <property type="match status" value="1"/>
</dbReference>
<evidence type="ECO:0000256" key="7">
    <source>
        <dbReference type="SAM" id="Phobius"/>
    </source>
</evidence>
<comment type="caution">
    <text evidence="10">The sequence shown here is derived from an EMBL/GenBank/DDBJ whole genome shotgun (WGS) entry which is preliminary data.</text>
</comment>
<evidence type="ECO:0000256" key="6">
    <source>
        <dbReference type="ARBA" id="ARBA00038076"/>
    </source>
</evidence>
<feature type="transmembrane region" description="Helical" evidence="7">
    <location>
        <begin position="607"/>
        <end position="627"/>
    </location>
</feature>
<evidence type="ECO:0000256" key="2">
    <source>
        <dbReference type="ARBA" id="ARBA00022475"/>
    </source>
</evidence>
<gene>
    <name evidence="10" type="ORF">DW813_16325</name>
    <name evidence="9" type="ORF">DWY29_15595</name>
</gene>
<dbReference type="EMBL" id="QRUN01000037">
    <property type="protein sequence ID" value="RGR64891.1"/>
    <property type="molecule type" value="Genomic_DNA"/>
</dbReference>
<evidence type="ECO:0000313" key="10">
    <source>
        <dbReference type="EMBL" id="RHC98444.1"/>
    </source>
</evidence>
<evidence type="ECO:0000256" key="5">
    <source>
        <dbReference type="ARBA" id="ARBA00023136"/>
    </source>
</evidence>
<comment type="similarity">
    <text evidence="6">Belongs to the ABC-4 integral membrane protein family.</text>
</comment>